<proteinExistence type="inferred from homology"/>
<evidence type="ECO:0000256" key="1">
    <source>
        <dbReference type="ARBA" id="ARBA00006717"/>
    </source>
</evidence>
<keyword evidence="7" id="KW-0812">Transmembrane</keyword>
<organism evidence="8 9">
    <name type="scientific">Adineta steineri</name>
    <dbReference type="NCBI Taxonomy" id="433720"/>
    <lineage>
        <taxon>Eukaryota</taxon>
        <taxon>Metazoa</taxon>
        <taxon>Spiralia</taxon>
        <taxon>Gnathifera</taxon>
        <taxon>Rotifera</taxon>
        <taxon>Eurotatoria</taxon>
        <taxon>Bdelloidea</taxon>
        <taxon>Adinetida</taxon>
        <taxon>Adinetidae</taxon>
        <taxon>Adineta</taxon>
    </lineage>
</organism>
<keyword evidence="7" id="KW-1133">Transmembrane helix</keyword>
<dbReference type="GO" id="GO:0004722">
    <property type="term" value="F:protein serine/threonine phosphatase activity"/>
    <property type="evidence" value="ECO:0007669"/>
    <property type="project" value="UniProtKB-EC"/>
</dbReference>
<keyword evidence="9" id="KW-1185">Reference proteome</keyword>
<gene>
    <name evidence="8" type="ORF">QVE165_LOCUS9662</name>
</gene>
<dbReference type="InterPro" id="IPR029033">
    <property type="entry name" value="His_PPase_superfam"/>
</dbReference>
<dbReference type="PANTHER" id="PTHR20935">
    <property type="entry name" value="PHOSPHOGLYCERATE MUTASE-RELATED"/>
    <property type="match status" value="1"/>
</dbReference>
<dbReference type="EC" id="3.1.3.16" evidence="2"/>
<evidence type="ECO:0000256" key="6">
    <source>
        <dbReference type="SAM" id="MobiDB-lite"/>
    </source>
</evidence>
<comment type="caution">
    <text evidence="8">The sequence shown here is derived from an EMBL/GenBank/DDBJ whole genome shotgun (WGS) entry which is preliminary data.</text>
</comment>
<dbReference type="Proteomes" id="UP000663832">
    <property type="component" value="Unassembled WGS sequence"/>
</dbReference>
<evidence type="ECO:0000313" key="8">
    <source>
        <dbReference type="EMBL" id="CAF0904505.1"/>
    </source>
</evidence>
<reference evidence="8" key="1">
    <citation type="submission" date="2021-02" db="EMBL/GenBank/DDBJ databases">
        <authorList>
            <person name="Nowell W R."/>
        </authorList>
    </citation>
    <scope>NUCLEOTIDE SEQUENCE</scope>
</reference>
<protein>
    <recommendedName>
        <fullName evidence="4">Serine/threonine-protein phosphatase PGAM5, mitochondrial</fullName>
        <ecNumber evidence="2">3.1.3.16</ecNumber>
    </recommendedName>
    <alternativeName>
        <fullName evidence="5">Serine/threonine-protein phosphatase Pgam5, mitochondrial</fullName>
    </alternativeName>
</protein>
<dbReference type="GO" id="GO:0005739">
    <property type="term" value="C:mitochondrion"/>
    <property type="evidence" value="ECO:0007669"/>
    <property type="project" value="TreeGrafter"/>
</dbReference>
<dbReference type="PANTHER" id="PTHR20935:SF0">
    <property type="entry name" value="SERINE_THREONINE-PROTEIN PHOSPHATASE PGAM5, MITOCHONDRIAL"/>
    <property type="match status" value="1"/>
</dbReference>
<name>A0A813ZUY0_9BILA</name>
<dbReference type="EMBL" id="CAJNOM010000044">
    <property type="protein sequence ID" value="CAF0904505.1"/>
    <property type="molecule type" value="Genomic_DNA"/>
</dbReference>
<evidence type="ECO:0000256" key="4">
    <source>
        <dbReference type="ARBA" id="ARBA00039765"/>
    </source>
</evidence>
<feature type="region of interest" description="Disordered" evidence="6">
    <location>
        <begin position="72"/>
        <end position="93"/>
    </location>
</feature>
<dbReference type="Pfam" id="PF00300">
    <property type="entry name" value="His_Phos_1"/>
    <property type="match status" value="1"/>
</dbReference>
<evidence type="ECO:0000256" key="2">
    <source>
        <dbReference type="ARBA" id="ARBA00013081"/>
    </source>
</evidence>
<feature type="compositionally biased region" description="Low complexity" evidence="6">
    <location>
        <begin position="84"/>
        <end position="93"/>
    </location>
</feature>
<evidence type="ECO:0000256" key="7">
    <source>
        <dbReference type="SAM" id="Phobius"/>
    </source>
</evidence>
<dbReference type="InterPro" id="IPR051021">
    <property type="entry name" value="Mito_Ser/Thr_phosphatase"/>
</dbReference>
<keyword evidence="3" id="KW-0378">Hydrolase</keyword>
<evidence type="ECO:0000313" key="9">
    <source>
        <dbReference type="Proteomes" id="UP000663832"/>
    </source>
</evidence>
<dbReference type="AlphaFoldDB" id="A0A813ZUY0"/>
<feature type="transmembrane region" description="Helical" evidence="7">
    <location>
        <begin position="30"/>
        <end position="49"/>
    </location>
</feature>
<evidence type="ECO:0000256" key="3">
    <source>
        <dbReference type="ARBA" id="ARBA00022801"/>
    </source>
</evidence>
<evidence type="ECO:0000256" key="5">
    <source>
        <dbReference type="ARBA" id="ARBA00040722"/>
    </source>
</evidence>
<comment type="similarity">
    <text evidence="1">Belongs to the phosphoglycerate mutase family. BPG-dependent PGAM subfamily.</text>
</comment>
<dbReference type="OrthoDB" id="2118094at2759"/>
<keyword evidence="7" id="KW-0472">Membrane</keyword>
<dbReference type="CDD" id="cd07067">
    <property type="entry name" value="HP_PGM_like"/>
    <property type="match status" value="1"/>
</dbReference>
<dbReference type="InterPro" id="IPR013078">
    <property type="entry name" value="His_Pase_superF_clade-1"/>
</dbReference>
<dbReference type="GO" id="GO:0090141">
    <property type="term" value="P:positive regulation of mitochondrial fission"/>
    <property type="evidence" value="ECO:0007669"/>
    <property type="project" value="TreeGrafter"/>
</dbReference>
<dbReference type="Gene3D" id="3.40.50.1240">
    <property type="entry name" value="Phosphoglycerate mutase-like"/>
    <property type="match status" value="1"/>
</dbReference>
<sequence length="297" mass="34135">MYVTAKNNFKNKPLVLQMCVICAHLTQRILTLRFFAGVLTGILFTIIFYHQKESIDKPKFRPDQSKFEYEKNQLPSDQIDRSESSSSSSSIWNSSWDGLKKMSTYPRHLYLIRHGQYFDNAASLNEMKLTILGKEQLKYTGMRLNQMNIQFNRLIHSGMVRAFESATIINEQLDTKLQLIKDTNLTEGLPVAPVPYAGISQRDADAYGDRPRIDTAFATYFHRAHNDQRKETHDIIVFHANILRYFICKIMQFPIQAWLRITLNHGSITQITILSDGSIVMKSVGDSGFIPSNKVTF</sequence>
<accession>A0A813ZUY0</accession>
<dbReference type="SUPFAM" id="SSF53254">
    <property type="entry name" value="Phosphoglycerate mutase-like"/>
    <property type="match status" value="1"/>
</dbReference>